<keyword evidence="1" id="KW-0812">Transmembrane</keyword>
<keyword evidence="1" id="KW-0472">Membrane</keyword>
<keyword evidence="3" id="KW-1185">Reference proteome</keyword>
<evidence type="ECO:0000313" key="3">
    <source>
        <dbReference type="Proteomes" id="UP001162164"/>
    </source>
</evidence>
<organism evidence="2 3">
    <name type="scientific">Molorchus minor</name>
    <dbReference type="NCBI Taxonomy" id="1323400"/>
    <lineage>
        <taxon>Eukaryota</taxon>
        <taxon>Metazoa</taxon>
        <taxon>Ecdysozoa</taxon>
        <taxon>Arthropoda</taxon>
        <taxon>Hexapoda</taxon>
        <taxon>Insecta</taxon>
        <taxon>Pterygota</taxon>
        <taxon>Neoptera</taxon>
        <taxon>Endopterygota</taxon>
        <taxon>Coleoptera</taxon>
        <taxon>Polyphaga</taxon>
        <taxon>Cucujiformia</taxon>
        <taxon>Chrysomeloidea</taxon>
        <taxon>Cerambycidae</taxon>
        <taxon>Lamiinae</taxon>
        <taxon>Monochamini</taxon>
        <taxon>Molorchus</taxon>
    </lineage>
</organism>
<reference evidence="2" key="1">
    <citation type="journal article" date="2023" name="Insect Mol. Biol.">
        <title>Genome sequencing provides insights into the evolution of gene families encoding plant cell wall-degrading enzymes in longhorned beetles.</title>
        <authorList>
            <person name="Shin N.R."/>
            <person name="Okamura Y."/>
            <person name="Kirsch R."/>
            <person name="Pauchet Y."/>
        </authorList>
    </citation>
    <scope>NUCLEOTIDE SEQUENCE</scope>
    <source>
        <strain evidence="2">MMC_N1</strain>
    </source>
</reference>
<keyword evidence="1" id="KW-1133">Transmembrane helix</keyword>
<protein>
    <submittedName>
        <fullName evidence="2">Uncharacterized protein</fullName>
    </submittedName>
</protein>
<dbReference type="Proteomes" id="UP001162164">
    <property type="component" value="Unassembled WGS sequence"/>
</dbReference>
<feature type="transmembrane region" description="Helical" evidence="1">
    <location>
        <begin position="85"/>
        <end position="104"/>
    </location>
</feature>
<accession>A0ABQ9J2W6</accession>
<evidence type="ECO:0000256" key="1">
    <source>
        <dbReference type="SAM" id="Phobius"/>
    </source>
</evidence>
<proteinExistence type="predicted"/>
<sequence>MVIELSLLKKSFQPIITVMGHSMEPSLNLSGSETPEVAFQGAYNSNFLIRGEKTVQSVDYEAHDLSVAIFYLKFNSLQASLKIKVVFILCALLCLTFGAVLAASDGTGLSLCSSLNILNIYAWKFGFYFNFSQSPTSCLSLPTIKIMGKGSTVKE</sequence>
<comment type="caution">
    <text evidence="2">The sequence shown here is derived from an EMBL/GenBank/DDBJ whole genome shotgun (WGS) entry which is preliminary data.</text>
</comment>
<name>A0ABQ9J2W6_9CUCU</name>
<gene>
    <name evidence="2" type="ORF">NQ317_016570</name>
</gene>
<dbReference type="EMBL" id="JAPWTJ010001438">
    <property type="protein sequence ID" value="KAJ8971756.1"/>
    <property type="molecule type" value="Genomic_DNA"/>
</dbReference>
<evidence type="ECO:0000313" key="2">
    <source>
        <dbReference type="EMBL" id="KAJ8971756.1"/>
    </source>
</evidence>